<sequence>MSQSLRIALIDWNTSVRSARRAILDATENLTVVFESDGSKDQLNQLPDLLVDVIVIDQQLDSKTGVEAFLALRQSYEELSEVPKAVLTTVYDIATLRVQALGAGMHDVVSIDSGPDGLINAIRSAASAEPVIDLAELAKLLTESPPVSKNNFELSQAVIALPVRKKGLIEKLAQEWPKIQAGSKPKLSLEQFQPLALSLGFLSASEFVIKLKQNGVLDAK</sequence>
<organism evidence="2">
    <name type="scientific">freshwater metagenome</name>
    <dbReference type="NCBI Taxonomy" id="449393"/>
    <lineage>
        <taxon>unclassified sequences</taxon>
        <taxon>metagenomes</taxon>
        <taxon>ecological metagenomes</taxon>
    </lineage>
</organism>
<reference evidence="2" key="1">
    <citation type="submission" date="2020-05" db="EMBL/GenBank/DDBJ databases">
        <authorList>
            <person name="Chiriac C."/>
            <person name="Salcher M."/>
            <person name="Ghai R."/>
            <person name="Kavagutti S V."/>
        </authorList>
    </citation>
    <scope>NUCLEOTIDE SEQUENCE</scope>
</reference>
<name>A0A6J6DZC1_9ZZZZ</name>
<dbReference type="SUPFAM" id="SSF52172">
    <property type="entry name" value="CheY-like"/>
    <property type="match status" value="1"/>
</dbReference>
<dbReference type="AlphaFoldDB" id="A0A6J6DZC1"/>
<protein>
    <submittedName>
        <fullName evidence="2">Unannotated protein</fullName>
    </submittedName>
</protein>
<accession>A0A6J6DZC1</accession>
<dbReference type="Pfam" id="PF00072">
    <property type="entry name" value="Response_reg"/>
    <property type="match status" value="1"/>
</dbReference>
<proteinExistence type="predicted"/>
<dbReference type="Gene3D" id="3.40.50.2300">
    <property type="match status" value="1"/>
</dbReference>
<dbReference type="EMBL" id="CAEZTH010000136">
    <property type="protein sequence ID" value="CAB4569550.1"/>
    <property type="molecule type" value="Genomic_DNA"/>
</dbReference>
<evidence type="ECO:0000313" key="2">
    <source>
        <dbReference type="EMBL" id="CAB4569550.1"/>
    </source>
</evidence>
<dbReference type="InterPro" id="IPR011006">
    <property type="entry name" value="CheY-like_superfamily"/>
</dbReference>
<dbReference type="InterPro" id="IPR001789">
    <property type="entry name" value="Sig_transdc_resp-reg_receiver"/>
</dbReference>
<gene>
    <name evidence="2" type="ORF">UFOPK1639_00916</name>
</gene>
<feature type="domain" description="Response regulatory" evidence="1">
    <location>
        <begin position="6"/>
        <end position="126"/>
    </location>
</feature>
<dbReference type="PROSITE" id="PS50110">
    <property type="entry name" value="RESPONSE_REGULATORY"/>
    <property type="match status" value="1"/>
</dbReference>
<dbReference type="GO" id="GO:0000160">
    <property type="term" value="P:phosphorelay signal transduction system"/>
    <property type="evidence" value="ECO:0007669"/>
    <property type="project" value="InterPro"/>
</dbReference>
<evidence type="ECO:0000259" key="1">
    <source>
        <dbReference type="PROSITE" id="PS50110"/>
    </source>
</evidence>